<dbReference type="SUPFAM" id="SSF48264">
    <property type="entry name" value="Cytochrome P450"/>
    <property type="match status" value="1"/>
</dbReference>
<accession>A0A9D4EHM5</accession>
<dbReference type="Proteomes" id="UP000828390">
    <property type="component" value="Unassembled WGS sequence"/>
</dbReference>
<dbReference type="InterPro" id="IPR001128">
    <property type="entry name" value="Cyt_P450"/>
</dbReference>
<dbReference type="GO" id="GO:0020037">
    <property type="term" value="F:heme binding"/>
    <property type="evidence" value="ECO:0007669"/>
    <property type="project" value="InterPro"/>
</dbReference>
<reference evidence="2" key="1">
    <citation type="journal article" date="2019" name="bioRxiv">
        <title>The Genome of the Zebra Mussel, Dreissena polymorpha: A Resource for Invasive Species Research.</title>
        <authorList>
            <person name="McCartney M.A."/>
            <person name="Auch B."/>
            <person name="Kono T."/>
            <person name="Mallez S."/>
            <person name="Zhang Y."/>
            <person name="Obille A."/>
            <person name="Becker A."/>
            <person name="Abrahante J.E."/>
            <person name="Garbe J."/>
            <person name="Badalamenti J.P."/>
            <person name="Herman A."/>
            <person name="Mangelson H."/>
            <person name="Liachko I."/>
            <person name="Sullivan S."/>
            <person name="Sone E.D."/>
            <person name="Koren S."/>
            <person name="Silverstein K.A.T."/>
            <person name="Beckman K.B."/>
            <person name="Gohl D.M."/>
        </authorList>
    </citation>
    <scope>NUCLEOTIDE SEQUENCE</scope>
    <source>
        <strain evidence="2">Duluth1</strain>
        <tissue evidence="2">Whole animal</tissue>
    </source>
</reference>
<dbReference type="GO" id="GO:0004497">
    <property type="term" value="F:monooxygenase activity"/>
    <property type="evidence" value="ECO:0007669"/>
    <property type="project" value="InterPro"/>
</dbReference>
<comment type="caution">
    <text evidence="2">The sequence shown here is derived from an EMBL/GenBank/DDBJ whole genome shotgun (WGS) entry which is preliminary data.</text>
</comment>
<protein>
    <submittedName>
        <fullName evidence="2">Uncharacterized protein</fullName>
    </submittedName>
</protein>
<name>A0A9D4EHM5_DREPO</name>
<sequence>MVYYINPHCTCWVIVNRYVKQVLDETLRCAIVVTLAGRFMDEDVTINGYVIPKNVRIRETSESRSDKTGHNACA</sequence>
<dbReference type="Pfam" id="PF00067">
    <property type="entry name" value="p450"/>
    <property type="match status" value="1"/>
</dbReference>
<dbReference type="EMBL" id="JAIWYP010000009">
    <property type="protein sequence ID" value="KAH3778217.1"/>
    <property type="molecule type" value="Genomic_DNA"/>
</dbReference>
<gene>
    <name evidence="2" type="ORF">DPMN_179671</name>
</gene>
<evidence type="ECO:0000256" key="1">
    <source>
        <dbReference type="ARBA" id="ARBA00010617"/>
    </source>
</evidence>
<dbReference type="AlphaFoldDB" id="A0A9D4EHM5"/>
<dbReference type="Gene3D" id="1.10.630.10">
    <property type="entry name" value="Cytochrome P450"/>
    <property type="match status" value="1"/>
</dbReference>
<dbReference type="GO" id="GO:0005506">
    <property type="term" value="F:iron ion binding"/>
    <property type="evidence" value="ECO:0007669"/>
    <property type="project" value="InterPro"/>
</dbReference>
<dbReference type="InterPro" id="IPR036396">
    <property type="entry name" value="Cyt_P450_sf"/>
</dbReference>
<keyword evidence="3" id="KW-1185">Reference proteome</keyword>
<organism evidence="2 3">
    <name type="scientific">Dreissena polymorpha</name>
    <name type="common">Zebra mussel</name>
    <name type="synonym">Mytilus polymorpha</name>
    <dbReference type="NCBI Taxonomy" id="45954"/>
    <lineage>
        <taxon>Eukaryota</taxon>
        <taxon>Metazoa</taxon>
        <taxon>Spiralia</taxon>
        <taxon>Lophotrochozoa</taxon>
        <taxon>Mollusca</taxon>
        <taxon>Bivalvia</taxon>
        <taxon>Autobranchia</taxon>
        <taxon>Heteroconchia</taxon>
        <taxon>Euheterodonta</taxon>
        <taxon>Imparidentia</taxon>
        <taxon>Neoheterodontei</taxon>
        <taxon>Myida</taxon>
        <taxon>Dreissenoidea</taxon>
        <taxon>Dreissenidae</taxon>
        <taxon>Dreissena</taxon>
    </lineage>
</organism>
<comment type="similarity">
    <text evidence="1">Belongs to the cytochrome P450 family.</text>
</comment>
<evidence type="ECO:0000313" key="2">
    <source>
        <dbReference type="EMBL" id="KAH3778217.1"/>
    </source>
</evidence>
<dbReference type="GO" id="GO:0016705">
    <property type="term" value="F:oxidoreductase activity, acting on paired donors, with incorporation or reduction of molecular oxygen"/>
    <property type="evidence" value="ECO:0007669"/>
    <property type="project" value="InterPro"/>
</dbReference>
<reference evidence="2" key="2">
    <citation type="submission" date="2020-11" db="EMBL/GenBank/DDBJ databases">
        <authorList>
            <person name="McCartney M.A."/>
            <person name="Auch B."/>
            <person name="Kono T."/>
            <person name="Mallez S."/>
            <person name="Becker A."/>
            <person name="Gohl D.M."/>
            <person name="Silverstein K.A.T."/>
            <person name="Koren S."/>
            <person name="Bechman K.B."/>
            <person name="Herman A."/>
            <person name="Abrahante J.E."/>
            <person name="Garbe J."/>
        </authorList>
    </citation>
    <scope>NUCLEOTIDE SEQUENCE</scope>
    <source>
        <strain evidence="2">Duluth1</strain>
        <tissue evidence="2">Whole animal</tissue>
    </source>
</reference>
<evidence type="ECO:0000313" key="3">
    <source>
        <dbReference type="Proteomes" id="UP000828390"/>
    </source>
</evidence>
<proteinExistence type="inferred from homology"/>